<accession>A0A1G6LBW6</accession>
<dbReference type="RefSeq" id="WP_217629121.1">
    <property type="nucleotide sequence ID" value="NZ_FMYH01000002.1"/>
</dbReference>
<dbReference type="PRINTS" id="PR00598">
    <property type="entry name" value="HTHMARR"/>
</dbReference>
<dbReference type="InterPro" id="IPR036388">
    <property type="entry name" value="WH-like_DNA-bd_sf"/>
</dbReference>
<reference evidence="2 3" key="1">
    <citation type="submission" date="2016-09" db="EMBL/GenBank/DDBJ databases">
        <authorList>
            <person name="Capua I."/>
            <person name="De Benedictis P."/>
            <person name="Joannis T."/>
            <person name="Lombin L.H."/>
            <person name="Cattoli G."/>
        </authorList>
    </citation>
    <scope>NUCLEOTIDE SEQUENCE [LARGE SCALE GENOMIC DNA]</scope>
    <source>
        <strain evidence="2 3">ISLP-3</strain>
    </source>
</reference>
<dbReference type="SUPFAM" id="SSF46785">
    <property type="entry name" value="Winged helix' DNA-binding domain"/>
    <property type="match status" value="1"/>
</dbReference>
<dbReference type="InterPro" id="IPR039422">
    <property type="entry name" value="MarR/SlyA-like"/>
</dbReference>
<dbReference type="Gene3D" id="1.10.10.10">
    <property type="entry name" value="Winged helix-like DNA-binding domain superfamily/Winged helix DNA-binding domain"/>
    <property type="match status" value="1"/>
</dbReference>
<protein>
    <submittedName>
        <fullName evidence="2">Transcriptional regulator, MarR family</fullName>
    </submittedName>
</protein>
<dbReference type="Pfam" id="PF12802">
    <property type="entry name" value="MarR_2"/>
    <property type="match status" value="1"/>
</dbReference>
<dbReference type="STRING" id="1814289.SAMN05216410_1807"/>
<dbReference type="GO" id="GO:0003700">
    <property type="term" value="F:DNA-binding transcription factor activity"/>
    <property type="evidence" value="ECO:0007669"/>
    <property type="project" value="InterPro"/>
</dbReference>
<gene>
    <name evidence="2" type="ORF">SAMN05216410_1807</name>
</gene>
<dbReference type="PANTHER" id="PTHR33164">
    <property type="entry name" value="TRANSCRIPTIONAL REGULATOR, MARR FAMILY"/>
    <property type="match status" value="1"/>
</dbReference>
<organism evidence="2 3">
    <name type="scientific">Sanguibacter gelidistatuariae</name>
    <dbReference type="NCBI Taxonomy" id="1814289"/>
    <lineage>
        <taxon>Bacteria</taxon>
        <taxon>Bacillati</taxon>
        <taxon>Actinomycetota</taxon>
        <taxon>Actinomycetes</taxon>
        <taxon>Micrococcales</taxon>
        <taxon>Sanguibacteraceae</taxon>
        <taxon>Sanguibacter</taxon>
    </lineage>
</organism>
<evidence type="ECO:0000259" key="1">
    <source>
        <dbReference type="PROSITE" id="PS50995"/>
    </source>
</evidence>
<dbReference type="AlphaFoldDB" id="A0A1G6LBW6"/>
<evidence type="ECO:0000313" key="2">
    <source>
        <dbReference type="EMBL" id="SDC40166.1"/>
    </source>
</evidence>
<sequence length="162" mass="17467">MDFAERAASEWALRYPDLDSSHILVVGRILRIAAAVTAGSEVDLAPHGLTRGEFDVLCALRRSGRPLRPGEITTVTGASPAAITKRLDRLARAGLAGRVPSERDGRVVHVSLTRAGDDLVDEIFPAHVAREAVALDGLEDSERDQLGVLLARVLARLDPLEY</sequence>
<proteinExistence type="predicted"/>
<dbReference type="EMBL" id="FMYH01000002">
    <property type="protein sequence ID" value="SDC40166.1"/>
    <property type="molecule type" value="Genomic_DNA"/>
</dbReference>
<feature type="domain" description="HTH marR-type" evidence="1">
    <location>
        <begin position="22"/>
        <end position="155"/>
    </location>
</feature>
<evidence type="ECO:0000313" key="3">
    <source>
        <dbReference type="Proteomes" id="UP000199039"/>
    </source>
</evidence>
<dbReference type="InterPro" id="IPR000835">
    <property type="entry name" value="HTH_MarR-typ"/>
</dbReference>
<dbReference type="PANTHER" id="PTHR33164:SF104">
    <property type="entry name" value="TRANSCRIPTIONAL REGULATORY PROTEIN"/>
    <property type="match status" value="1"/>
</dbReference>
<name>A0A1G6LBW6_9MICO</name>
<dbReference type="SMART" id="SM00347">
    <property type="entry name" value="HTH_MARR"/>
    <property type="match status" value="1"/>
</dbReference>
<dbReference type="PROSITE" id="PS50995">
    <property type="entry name" value="HTH_MARR_2"/>
    <property type="match status" value="1"/>
</dbReference>
<dbReference type="GO" id="GO:0006950">
    <property type="term" value="P:response to stress"/>
    <property type="evidence" value="ECO:0007669"/>
    <property type="project" value="TreeGrafter"/>
</dbReference>
<dbReference type="InterPro" id="IPR036390">
    <property type="entry name" value="WH_DNA-bd_sf"/>
</dbReference>
<dbReference type="Proteomes" id="UP000199039">
    <property type="component" value="Unassembled WGS sequence"/>
</dbReference>
<keyword evidence="3" id="KW-1185">Reference proteome</keyword>